<proteinExistence type="predicted"/>
<keyword evidence="2" id="KW-0285">Flavoprotein</keyword>
<keyword evidence="7" id="KW-1185">Reference proteome</keyword>
<evidence type="ECO:0000259" key="5">
    <source>
        <dbReference type="Pfam" id="PF07992"/>
    </source>
</evidence>
<evidence type="ECO:0000256" key="3">
    <source>
        <dbReference type="ARBA" id="ARBA00022827"/>
    </source>
</evidence>
<dbReference type="PANTHER" id="PTHR43429">
    <property type="entry name" value="PYRIDINE NUCLEOTIDE-DISULFIDE OXIDOREDUCTASE DOMAIN-CONTAINING"/>
    <property type="match status" value="1"/>
</dbReference>
<sequence length="452" mass="48165">MRHVLVVGNGPAAHRLVERLRERGFAGWITVLGAEPRPAYNRALLGSVLDGTVRAAELELPELNADVRLGVEATRIDRRMRRVHTSSGTEFSYDELVLATGARPSTPDVPGLRGRAVTTLRGPLDCARVARLRSHVVVLGGGVLGVETACSLLRRGVRTTLVHARPWLMERHLDAVAGRLLAERLEALGVRTVLGRAAAGFGDGGLVLDDGTHVSTGGVIVCTGIRPNIELAEPGGVAARRGILVDDRMRTSDPHVHAIGDCAEHDGVTAGRLGPAWDQAEALAGQLTGTDARYGGGASIVRLRTRHIDLAALNTAMPSDNTDVITLTDGDGARYARLAVRDDRVVEANIVGLPRAISNLTQLHRRDLPLPRERFHLLLGETPPSGAGPTEVPGNALVCRCNNVTRQTLLQACRRGARDVDSLARMTRVTTGCGACVDDVRRICAQEGVAPT</sequence>
<dbReference type="PRINTS" id="PR00368">
    <property type="entry name" value="FADPNR"/>
</dbReference>
<dbReference type="Gene3D" id="1.10.10.1100">
    <property type="entry name" value="BFD-like [2Fe-2S]-binding domain"/>
    <property type="match status" value="1"/>
</dbReference>
<dbReference type="InterPro" id="IPR023753">
    <property type="entry name" value="FAD/NAD-binding_dom"/>
</dbReference>
<dbReference type="Proteomes" id="UP001500729">
    <property type="component" value="Unassembled WGS sequence"/>
</dbReference>
<protein>
    <submittedName>
        <fullName evidence="6">FAD-dependent oxidoreductase</fullName>
    </submittedName>
</protein>
<gene>
    <name evidence="6" type="ORF">GCM10009533_57650</name>
</gene>
<keyword evidence="3" id="KW-0274">FAD</keyword>
<dbReference type="InterPro" id="IPR041854">
    <property type="entry name" value="BFD-like_2Fe2S-bd_dom_sf"/>
</dbReference>
<dbReference type="InterPro" id="IPR007419">
    <property type="entry name" value="BFD-like_2Fe2S-bd_dom"/>
</dbReference>
<dbReference type="RefSeq" id="WP_011874504.1">
    <property type="nucleotide sequence ID" value="NZ_BAAAGS010000055.1"/>
</dbReference>
<evidence type="ECO:0000313" key="6">
    <source>
        <dbReference type="EMBL" id="GAA0551815.1"/>
    </source>
</evidence>
<evidence type="ECO:0000313" key="7">
    <source>
        <dbReference type="Proteomes" id="UP001500729"/>
    </source>
</evidence>
<feature type="domain" description="FAD/NAD(P)-binding" evidence="5">
    <location>
        <begin position="3"/>
        <end position="266"/>
    </location>
</feature>
<evidence type="ECO:0000256" key="1">
    <source>
        <dbReference type="ARBA" id="ARBA00001974"/>
    </source>
</evidence>
<feature type="domain" description="BFD-like [2Fe-2S]-binding" evidence="4">
    <location>
        <begin position="397"/>
        <end position="443"/>
    </location>
</feature>
<dbReference type="InterPro" id="IPR036188">
    <property type="entry name" value="FAD/NAD-bd_sf"/>
</dbReference>
<dbReference type="PANTHER" id="PTHR43429:SF3">
    <property type="entry name" value="NITRITE REDUCTASE [NAD(P)H]"/>
    <property type="match status" value="1"/>
</dbReference>
<accession>A0ABN1DTL7</accession>
<dbReference type="InterPro" id="IPR050260">
    <property type="entry name" value="FAD-bd_OxRdtase"/>
</dbReference>
<dbReference type="PRINTS" id="PR00469">
    <property type="entry name" value="PNDRDTASEII"/>
</dbReference>
<dbReference type="Pfam" id="PF07992">
    <property type="entry name" value="Pyr_redox_2"/>
    <property type="match status" value="1"/>
</dbReference>
<dbReference type="SUPFAM" id="SSF51905">
    <property type="entry name" value="FAD/NAD(P)-binding domain"/>
    <property type="match status" value="2"/>
</dbReference>
<evidence type="ECO:0000259" key="4">
    <source>
        <dbReference type="Pfam" id="PF04324"/>
    </source>
</evidence>
<comment type="caution">
    <text evidence="6">The sequence shown here is derived from an EMBL/GenBank/DDBJ whole genome shotgun (WGS) entry which is preliminary data.</text>
</comment>
<dbReference type="EMBL" id="BAAAGS010000055">
    <property type="protein sequence ID" value="GAA0551815.1"/>
    <property type="molecule type" value="Genomic_DNA"/>
</dbReference>
<reference evidence="6 7" key="1">
    <citation type="journal article" date="2019" name="Int. J. Syst. Evol. Microbiol.">
        <title>The Global Catalogue of Microorganisms (GCM) 10K type strain sequencing project: providing services to taxonomists for standard genome sequencing and annotation.</title>
        <authorList>
            <consortium name="The Broad Institute Genomics Platform"/>
            <consortium name="The Broad Institute Genome Sequencing Center for Infectious Disease"/>
            <person name="Wu L."/>
            <person name="Ma J."/>
        </authorList>
    </citation>
    <scope>NUCLEOTIDE SEQUENCE [LARGE SCALE GENOMIC DNA]</scope>
    <source>
        <strain evidence="6 7">JCM 10303</strain>
    </source>
</reference>
<dbReference type="Gene3D" id="3.50.50.60">
    <property type="entry name" value="FAD/NAD(P)-binding domain"/>
    <property type="match status" value="2"/>
</dbReference>
<dbReference type="Pfam" id="PF04324">
    <property type="entry name" value="Fer2_BFD"/>
    <property type="match status" value="1"/>
</dbReference>
<comment type="cofactor">
    <cofactor evidence="1">
        <name>FAD</name>
        <dbReference type="ChEBI" id="CHEBI:57692"/>
    </cofactor>
</comment>
<name>A0ABN1DTL7_SACER</name>
<organism evidence="6 7">
    <name type="scientific">Saccharopolyspora erythraea</name>
    <name type="common">Streptomyces erythraeus</name>
    <dbReference type="NCBI Taxonomy" id="1836"/>
    <lineage>
        <taxon>Bacteria</taxon>
        <taxon>Bacillati</taxon>
        <taxon>Actinomycetota</taxon>
        <taxon>Actinomycetes</taxon>
        <taxon>Pseudonocardiales</taxon>
        <taxon>Pseudonocardiaceae</taxon>
        <taxon>Saccharopolyspora</taxon>
    </lineage>
</organism>
<evidence type="ECO:0000256" key="2">
    <source>
        <dbReference type="ARBA" id="ARBA00022630"/>
    </source>
</evidence>